<evidence type="ECO:0000256" key="3">
    <source>
        <dbReference type="ARBA" id="ARBA00022833"/>
    </source>
</evidence>
<evidence type="ECO:0000313" key="6">
    <source>
        <dbReference type="EMBL" id="EGO23119.1"/>
    </source>
</evidence>
<dbReference type="SUPFAM" id="SSF53056">
    <property type="entry name" value="beta-carbonic anhydrase, cab"/>
    <property type="match status" value="1"/>
</dbReference>
<dbReference type="SMART" id="SM00947">
    <property type="entry name" value="Pro_CA"/>
    <property type="match status" value="1"/>
</dbReference>
<comment type="function">
    <text evidence="5">Reversible hydration of carbon dioxide.</text>
</comment>
<keyword evidence="3 4" id="KW-0862">Zinc</keyword>
<comment type="cofactor">
    <cofactor evidence="4">
        <name>Zn(2+)</name>
        <dbReference type="ChEBI" id="CHEBI:29105"/>
    </cofactor>
    <text evidence="4">Binds 1 zinc ion per subunit.</text>
</comment>
<organism>
    <name type="scientific">Serpula lacrymans var. lacrymans (strain S7.9)</name>
    <name type="common">Dry rot fungus</name>
    <dbReference type="NCBI Taxonomy" id="578457"/>
    <lineage>
        <taxon>Eukaryota</taxon>
        <taxon>Fungi</taxon>
        <taxon>Dikarya</taxon>
        <taxon>Basidiomycota</taxon>
        <taxon>Agaricomycotina</taxon>
        <taxon>Agaricomycetes</taxon>
        <taxon>Agaricomycetidae</taxon>
        <taxon>Boletales</taxon>
        <taxon>Coniophorineae</taxon>
        <taxon>Serpulaceae</taxon>
        <taxon>Serpula</taxon>
    </lineage>
</organism>
<dbReference type="InterPro" id="IPR001765">
    <property type="entry name" value="Carbonic_anhydrase"/>
</dbReference>
<dbReference type="GeneID" id="18809548"/>
<dbReference type="GO" id="GO:0008270">
    <property type="term" value="F:zinc ion binding"/>
    <property type="evidence" value="ECO:0007669"/>
    <property type="project" value="UniProtKB-UniRule"/>
</dbReference>
<feature type="binding site" evidence="4">
    <location>
        <position position="55"/>
    </location>
    <ligand>
        <name>Zn(2+)</name>
        <dbReference type="ChEBI" id="CHEBI:29105"/>
    </ligand>
</feature>
<feature type="binding site" evidence="4">
    <location>
        <position position="2"/>
    </location>
    <ligand>
        <name>Zn(2+)</name>
        <dbReference type="ChEBI" id="CHEBI:29105"/>
    </ligand>
</feature>
<dbReference type="AlphaFoldDB" id="F8P1U1"/>
<dbReference type="Proteomes" id="UP000008064">
    <property type="component" value="Unassembled WGS sequence"/>
</dbReference>
<dbReference type="GO" id="GO:0004089">
    <property type="term" value="F:carbonate dehydratase activity"/>
    <property type="evidence" value="ECO:0007669"/>
    <property type="project" value="UniProtKB-UniRule"/>
</dbReference>
<name>F8P1U1_SERL9</name>
<dbReference type="HOGENOM" id="CLU_084253_2_1_1"/>
<dbReference type="KEGG" id="sla:SERLADRAFT_356985"/>
<evidence type="ECO:0000256" key="4">
    <source>
        <dbReference type="PIRSR" id="PIRSR601765-1"/>
    </source>
</evidence>
<dbReference type="Pfam" id="PF00484">
    <property type="entry name" value="Pro_CA"/>
    <property type="match status" value="1"/>
</dbReference>
<reference evidence="6" key="1">
    <citation type="submission" date="2011-04" db="EMBL/GenBank/DDBJ databases">
        <title>Evolution of plant cell wall degrading machinery underlies the functional diversity of forest fungi.</title>
        <authorList>
            <consortium name="US DOE Joint Genome Institute (JGI-PGF)"/>
            <person name="Eastwood D.C."/>
            <person name="Floudas D."/>
            <person name="Binder M."/>
            <person name="Majcherczyk A."/>
            <person name="Schneider P."/>
            <person name="Aerts A."/>
            <person name="Asiegbu F.O."/>
            <person name="Baker S.E."/>
            <person name="Barry K."/>
            <person name="Bendiksby M."/>
            <person name="Blumentritt M."/>
            <person name="Coutinho P.M."/>
            <person name="Cullen D."/>
            <person name="Cullen D."/>
            <person name="Gathman A."/>
            <person name="Goodell B."/>
            <person name="Henrissat B."/>
            <person name="Ihrmark K."/>
            <person name="Kauserud H."/>
            <person name="Kohler A."/>
            <person name="LaButti K."/>
            <person name="Lapidus A."/>
            <person name="Lavin J.L."/>
            <person name="Lee Y.-H."/>
            <person name="Lindquist E."/>
            <person name="Lilly W."/>
            <person name="Lucas S."/>
            <person name="Morin E."/>
            <person name="Murat C."/>
            <person name="Oguiza J.A."/>
            <person name="Park J."/>
            <person name="Pisabarro A.G."/>
            <person name="Riley R."/>
            <person name="Rosling A."/>
            <person name="Salamov A."/>
            <person name="Schmidt O."/>
            <person name="Schmutz J."/>
            <person name="Skrede I."/>
            <person name="Stenlid J."/>
            <person name="Wiebenga A."/>
            <person name="Xie X."/>
            <person name="Kues U."/>
            <person name="Hibbett D.S."/>
            <person name="Hoffmeister D."/>
            <person name="Hogberg N."/>
            <person name="Martin F."/>
            <person name="Grigoriev I.V."/>
            <person name="Watkinson S.C."/>
        </authorList>
    </citation>
    <scope>NUCLEOTIDE SEQUENCE</scope>
    <source>
        <strain evidence="6">S7.9</strain>
    </source>
</reference>
<dbReference type="CDD" id="cd03379">
    <property type="entry name" value="beta_CA_cladeD"/>
    <property type="match status" value="1"/>
</dbReference>
<dbReference type="EC" id="4.2.1.1" evidence="5"/>
<evidence type="ECO:0000256" key="2">
    <source>
        <dbReference type="ARBA" id="ARBA00022723"/>
    </source>
</evidence>
<evidence type="ECO:0000256" key="1">
    <source>
        <dbReference type="ARBA" id="ARBA00006217"/>
    </source>
</evidence>
<protein>
    <recommendedName>
        <fullName evidence="5">Carbonic anhydrase</fullName>
        <ecNumber evidence="5">4.2.1.1</ecNumber>
    </recommendedName>
    <alternativeName>
        <fullName evidence="5">Carbonate dehydratase</fullName>
    </alternativeName>
</protein>
<feature type="binding site" evidence="4">
    <location>
        <position position="52"/>
    </location>
    <ligand>
        <name>Zn(2+)</name>
        <dbReference type="ChEBI" id="CHEBI:29105"/>
    </ligand>
</feature>
<comment type="similarity">
    <text evidence="1 5">Belongs to the beta-class carbonic anhydrase family.</text>
</comment>
<dbReference type="OrthoDB" id="10248475at2759"/>
<keyword evidence="5" id="KW-0456">Lyase</keyword>
<dbReference type="RefSeq" id="XP_007320359.1">
    <property type="nucleotide sequence ID" value="XM_007320297.1"/>
</dbReference>
<evidence type="ECO:0000256" key="5">
    <source>
        <dbReference type="RuleBase" id="RU003956"/>
    </source>
</evidence>
<sequence>MDARLNPAEFLGLGDGDAHVIRNAGGSANDGINSIVVSQRLLGTQNIAVIHHTDCGMATFTPPLLHAKVLAETPGEAAEAELNKLEFRTFTDLDQSVREDVSLLQGHPLVFTTEGSVSGWVYETSTGKVRRVV</sequence>
<keyword evidence="2 4" id="KW-0479">Metal-binding</keyword>
<dbReference type="InterPro" id="IPR036874">
    <property type="entry name" value="Carbonic_anhydrase_sf"/>
</dbReference>
<comment type="catalytic activity">
    <reaction evidence="5">
        <text>hydrogencarbonate + H(+) = CO2 + H2O</text>
        <dbReference type="Rhea" id="RHEA:10748"/>
        <dbReference type="ChEBI" id="CHEBI:15377"/>
        <dbReference type="ChEBI" id="CHEBI:15378"/>
        <dbReference type="ChEBI" id="CHEBI:16526"/>
        <dbReference type="ChEBI" id="CHEBI:17544"/>
        <dbReference type="EC" id="4.2.1.1"/>
    </reaction>
</comment>
<proteinExistence type="inferred from homology"/>
<dbReference type="PANTHER" id="PTHR43175:SF3">
    <property type="entry name" value="CARBON DISULFIDE HYDROLASE"/>
    <property type="match status" value="1"/>
</dbReference>
<dbReference type="EMBL" id="GL945436">
    <property type="protein sequence ID" value="EGO23119.1"/>
    <property type="molecule type" value="Genomic_DNA"/>
</dbReference>
<dbReference type="Gene3D" id="3.40.1050.10">
    <property type="entry name" value="Carbonic anhydrase"/>
    <property type="match status" value="1"/>
</dbReference>
<accession>F8P1U1</accession>
<gene>
    <name evidence="6" type="ORF">SERLADRAFT_356985</name>
</gene>
<dbReference type="PANTHER" id="PTHR43175">
    <property type="entry name" value="CARBONIC ANHYDRASE"/>
    <property type="match status" value="1"/>
</dbReference>